<dbReference type="Gene3D" id="6.10.250.2790">
    <property type="match status" value="1"/>
</dbReference>
<evidence type="ECO:0000313" key="2">
    <source>
        <dbReference type="EMBL" id="KAF2397615.1"/>
    </source>
</evidence>
<organism evidence="2 3">
    <name type="scientific">Trichodelitschia bisporula</name>
    <dbReference type="NCBI Taxonomy" id="703511"/>
    <lineage>
        <taxon>Eukaryota</taxon>
        <taxon>Fungi</taxon>
        <taxon>Dikarya</taxon>
        <taxon>Ascomycota</taxon>
        <taxon>Pezizomycotina</taxon>
        <taxon>Dothideomycetes</taxon>
        <taxon>Dothideomycetes incertae sedis</taxon>
        <taxon>Phaeotrichales</taxon>
        <taxon>Phaeotrichaceae</taxon>
        <taxon>Trichodelitschia</taxon>
    </lineage>
</organism>
<protein>
    <submittedName>
        <fullName evidence="2">Uncharacterized protein</fullName>
    </submittedName>
</protein>
<feature type="region of interest" description="Disordered" evidence="1">
    <location>
        <begin position="285"/>
        <end position="320"/>
    </location>
</feature>
<keyword evidence="3" id="KW-1185">Reference proteome</keyword>
<accession>A0A6G1HPD7</accession>
<feature type="compositionally biased region" description="Basic and acidic residues" evidence="1">
    <location>
        <begin position="285"/>
        <end position="310"/>
    </location>
</feature>
<dbReference type="OrthoDB" id="5413829at2759"/>
<dbReference type="EMBL" id="ML996703">
    <property type="protein sequence ID" value="KAF2397615.1"/>
    <property type="molecule type" value="Genomic_DNA"/>
</dbReference>
<name>A0A6G1HPD7_9PEZI</name>
<sequence>MAIPAGSSLENPQVYSPHVSDSALRPFLQDTFDPAAYFNSTLPALSTHTTTARSAASGDVTSLSELSSQTQILLAQLNAHTTRLTAVLTQLTDDILRAGGRLAYQVEVLRGEALGLAETLSDGLDEHVAHFVPQGLKSAAAATSDETHETPPTEPGHITQLRTLTHVRQRLESVIKVFGEAMQWTIPPSEVSLTASLISVSAPEPGADSASREEKGREFGERLRGEIADLIVGAEDRRVGCEAAMTRIAALRDLGEVWKGTAEEKARVRFVEGLMKLAEERLKELERETEPQRRRERAASLRRTKGEKGGFLDNLQRMLE</sequence>
<evidence type="ECO:0000256" key="1">
    <source>
        <dbReference type="SAM" id="MobiDB-lite"/>
    </source>
</evidence>
<evidence type="ECO:0000313" key="3">
    <source>
        <dbReference type="Proteomes" id="UP000799640"/>
    </source>
</evidence>
<dbReference type="Proteomes" id="UP000799640">
    <property type="component" value="Unassembled WGS sequence"/>
</dbReference>
<reference evidence="2" key="1">
    <citation type="journal article" date="2020" name="Stud. Mycol.">
        <title>101 Dothideomycetes genomes: a test case for predicting lifestyles and emergence of pathogens.</title>
        <authorList>
            <person name="Haridas S."/>
            <person name="Albert R."/>
            <person name="Binder M."/>
            <person name="Bloem J."/>
            <person name="Labutti K."/>
            <person name="Salamov A."/>
            <person name="Andreopoulos B."/>
            <person name="Baker S."/>
            <person name="Barry K."/>
            <person name="Bills G."/>
            <person name="Bluhm B."/>
            <person name="Cannon C."/>
            <person name="Castanera R."/>
            <person name="Culley D."/>
            <person name="Daum C."/>
            <person name="Ezra D."/>
            <person name="Gonzalez J."/>
            <person name="Henrissat B."/>
            <person name="Kuo A."/>
            <person name="Liang C."/>
            <person name="Lipzen A."/>
            <person name="Lutzoni F."/>
            <person name="Magnuson J."/>
            <person name="Mondo S."/>
            <person name="Nolan M."/>
            <person name="Ohm R."/>
            <person name="Pangilinan J."/>
            <person name="Park H.-J."/>
            <person name="Ramirez L."/>
            <person name="Alfaro M."/>
            <person name="Sun H."/>
            <person name="Tritt A."/>
            <person name="Yoshinaga Y."/>
            <person name="Zwiers L.-H."/>
            <person name="Turgeon B."/>
            <person name="Goodwin S."/>
            <person name="Spatafora J."/>
            <person name="Crous P."/>
            <person name="Grigoriev I."/>
        </authorList>
    </citation>
    <scope>NUCLEOTIDE SEQUENCE</scope>
    <source>
        <strain evidence="2">CBS 262.69</strain>
    </source>
</reference>
<proteinExistence type="predicted"/>
<gene>
    <name evidence="2" type="ORF">EJ06DRAFT_533227</name>
</gene>
<dbReference type="AlphaFoldDB" id="A0A6G1HPD7"/>